<evidence type="ECO:0000313" key="1">
    <source>
        <dbReference type="EMBL" id="EJT68679.1"/>
    </source>
</evidence>
<dbReference type="VEuPathDB" id="FungiDB:GGTG_13753"/>
<dbReference type="HOGENOM" id="CLU_1845232_0_0_1"/>
<name>J3PJR4_GAET3</name>
<dbReference type="AlphaFoldDB" id="J3PJR4"/>
<gene>
    <name evidence="2" type="primary">20354211</name>
    <name evidence="1" type="ORF">GGTG_13753</name>
</gene>
<organism evidence="1">
    <name type="scientific">Gaeumannomyces tritici (strain R3-111a-1)</name>
    <name type="common">Wheat and barley take-all root rot fungus</name>
    <name type="synonym">Gaeumannomyces graminis var. tritici</name>
    <dbReference type="NCBI Taxonomy" id="644352"/>
    <lineage>
        <taxon>Eukaryota</taxon>
        <taxon>Fungi</taxon>
        <taxon>Dikarya</taxon>
        <taxon>Ascomycota</taxon>
        <taxon>Pezizomycotina</taxon>
        <taxon>Sordariomycetes</taxon>
        <taxon>Sordariomycetidae</taxon>
        <taxon>Magnaporthales</taxon>
        <taxon>Magnaporthaceae</taxon>
        <taxon>Gaeumannomyces</taxon>
    </lineage>
</organism>
<evidence type="ECO:0000313" key="3">
    <source>
        <dbReference type="Proteomes" id="UP000006039"/>
    </source>
</evidence>
<accession>J3PJR4</accession>
<dbReference type="EnsemblFungi" id="EJT68679">
    <property type="protein sequence ID" value="EJT68679"/>
    <property type="gene ID" value="GGTG_13753"/>
</dbReference>
<reference evidence="1" key="2">
    <citation type="submission" date="2010-07" db="EMBL/GenBank/DDBJ databases">
        <authorList>
            <consortium name="The Broad Institute Genome Sequencing Platform"/>
            <consortium name="Broad Institute Genome Sequencing Center for Infectious Disease"/>
            <person name="Ma L.-J."/>
            <person name="Dead R."/>
            <person name="Young S."/>
            <person name="Zeng Q."/>
            <person name="Koehrsen M."/>
            <person name="Alvarado L."/>
            <person name="Berlin A."/>
            <person name="Chapman S.B."/>
            <person name="Chen Z."/>
            <person name="Freedman E."/>
            <person name="Gellesch M."/>
            <person name="Goldberg J."/>
            <person name="Griggs A."/>
            <person name="Gujja S."/>
            <person name="Heilman E.R."/>
            <person name="Heiman D."/>
            <person name="Hepburn T."/>
            <person name="Howarth C."/>
            <person name="Jen D."/>
            <person name="Larson L."/>
            <person name="Mehta T."/>
            <person name="Neiman D."/>
            <person name="Pearson M."/>
            <person name="Roberts A."/>
            <person name="Saif S."/>
            <person name="Shea T."/>
            <person name="Shenoy N."/>
            <person name="Sisk P."/>
            <person name="Stolte C."/>
            <person name="Sykes S."/>
            <person name="Walk T."/>
            <person name="White J."/>
            <person name="Yandava C."/>
            <person name="Haas B."/>
            <person name="Nusbaum C."/>
            <person name="Birren B."/>
        </authorList>
    </citation>
    <scope>NUCLEOTIDE SEQUENCE</scope>
    <source>
        <strain evidence="1">R3-111a-1</strain>
    </source>
</reference>
<evidence type="ECO:0000313" key="2">
    <source>
        <dbReference type="EnsemblFungi" id="EJT68679"/>
    </source>
</evidence>
<dbReference type="GeneID" id="20354211"/>
<reference evidence="2" key="5">
    <citation type="submission" date="2018-04" db="UniProtKB">
        <authorList>
            <consortium name="EnsemblFungi"/>
        </authorList>
    </citation>
    <scope>IDENTIFICATION</scope>
    <source>
        <strain evidence="2">R3-111a-1</strain>
    </source>
</reference>
<protein>
    <submittedName>
        <fullName evidence="1 2">Uncharacterized protein</fullName>
    </submittedName>
</protein>
<sequence length="139" mass="15277">MSAGSIPQTCSHPRCREITPGRGIFCRRCRSITVGGEWAIRDIVWGLREAVRSGDVDTHITEMAESVILQLSREVAAMCSDLSQTPTQDLLSPDESQSARFLAQAVAHGPIRLITSRLPGRVRRRRGLSVKGGRLRGQV</sequence>
<reference evidence="1" key="3">
    <citation type="submission" date="2010-09" db="EMBL/GenBank/DDBJ databases">
        <title>Annotation of Gaeumannomyces graminis var. tritici R3-111a-1.</title>
        <authorList>
            <consortium name="The Broad Institute Genome Sequencing Platform"/>
            <person name="Ma L.-J."/>
            <person name="Dead R."/>
            <person name="Young S.K."/>
            <person name="Zeng Q."/>
            <person name="Gargeya S."/>
            <person name="Fitzgerald M."/>
            <person name="Haas B."/>
            <person name="Abouelleil A."/>
            <person name="Alvarado L."/>
            <person name="Arachchi H.M."/>
            <person name="Berlin A."/>
            <person name="Brown A."/>
            <person name="Chapman S.B."/>
            <person name="Chen Z."/>
            <person name="Dunbar C."/>
            <person name="Freedman E."/>
            <person name="Gearin G."/>
            <person name="Gellesch M."/>
            <person name="Goldberg J."/>
            <person name="Griggs A."/>
            <person name="Gujja S."/>
            <person name="Heiman D."/>
            <person name="Howarth C."/>
            <person name="Larson L."/>
            <person name="Lui A."/>
            <person name="MacDonald P.J.P."/>
            <person name="Mehta T."/>
            <person name="Montmayeur A."/>
            <person name="Murphy C."/>
            <person name="Neiman D."/>
            <person name="Pearson M."/>
            <person name="Priest M."/>
            <person name="Roberts A."/>
            <person name="Saif S."/>
            <person name="Shea T."/>
            <person name="Shenoy N."/>
            <person name="Sisk P."/>
            <person name="Stolte C."/>
            <person name="Sykes S."/>
            <person name="Yandava C."/>
            <person name="Wortman J."/>
            <person name="Nusbaum C."/>
            <person name="Birren B."/>
        </authorList>
    </citation>
    <scope>NUCLEOTIDE SEQUENCE</scope>
    <source>
        <strain evidence="1">R3-111a-1</strain>
    </source>
</reference>
<reference evidence="2" key="4">
    <citation type="journal article" date="2015" name="G3 (Bethesda)">
        <title>Genome sequences of three phytopathogenic species of the Magnaporthaceae family of fungi.</title>
        <authorList>
            <person name="Okagaki L.H."/>
            <person name="Nunes C.C."/>
            <person name="Sailsbery J."/>
            <person name="Clay B."/>
            <person name="Brown D."/>
            <person name="John T."/>
            <person name="Oh Y."/>
            <person name="Young N."/>
            <person name="Fitzgerald M."/>
            <person name="Haas B.J."/>
            <person name="Zeng Q."/>
            <person name="Young S."/>
            <person name="Adiconis X."/>
            <person name="Fan L."/>
            <person name="Levin J.Z."/>
            <person name="Mitchell T.K."/>
            <person name="Okubara P.A."/>
            <person name="Farman M.L."/>
            <person name="Kohn L.M."/>
            <person name="Birren B."/>
            <person name="Ma L.-J."/>
            <person name="Dean R.A."/>
        </authorList>
    </citation>
    <scope>NUCLEOTIDE SEQUENCE</scope>
    <source>
        <strain evidence="2">R3-111a-1</strain>
    </source>
</reference>
<dbReference type="Proteomes" id="UP000006039">
    <property type="component" value="Unassembled WGS sequence"/>
</dbReference>
<reference evidence="3" key="1">
    <citation type="submission" date="2010-07" db="EMBL/GenBank/DDBJ databases">
        <title>The genome sequence of Gaeumannomyces graminis var. tritici strain R3-111a-1.</title>
        <authorList>
            <consortium name="The Broad Institute Genome Sequencing Platform"/>
            <person name="Ma L.-J."/>
            <person name="Dead R."/>
            <person name="Young S."/>
            <person name="Zeng Q."/>
            <person name="Koehrsen M."/>
            <person name="Alvarado L."/>
            <person name="Berlin A."/>
            <person name="Chapman S.B."/>
            <person name="Chen Z."/>
            <person name="Freedman E."/>
            <person name="Gellesch M."/>
            <person name="Goldberg J."/>
            <person name="Griggs A."/>
            <person name="Gujja S."/>
            <person name="Heilman E.R."/>
            <person name="Heiman D."/>
            <person name="Hepburn T."/>
            <person name="Howarth C."/>
            <person name="Jen D."/>
            <person name="Larson L."/>
            <person name="Mehta T."/>
            <person name="Neiman D."/>
            <person name="Pearson M."/>
            <person name="Roberts A."/>
            <person name="Saif S."/>
            <person name="Shea T."/>
            <person name="Shenoy N."/>
            <person name="Sisk P."/>
            <person name="Stolte C."/>
            <person name="Sykes S."/>
            <person name="Walk T."/>
            <person name="White J."/>
            <person name="Yandava C."/>
            <person name="Haas B."/>
            <person name="Nusbaum C."/>
            <person name="Birren B."/>
        </authorList>
    </citation>
    <scope>NUCLEOTIDE SEQUENCE [LARGE SCALE GENOMIC DNA]</scope>
    <source>
        <strain evidence="3">R3-111a-1</strain>
    </source>
</reference>
<dbReference type="EMBL" id="GL385440">
    <property type="protein sequence ID" value="EJT68679.1"/>
    <property type="molecule type" value="Genomic_DNA"/>
</dbReference>
<keyword evidence="3" id="KW-1185">Reference proteome</keyword>
<dbReference type="RefSeq" id="XP_009229936.1">
    <property type="nucleotide sequence ID" value="XM_009231672.1"/>
</dbReference>
<proteinExistence type="predicted"/>